<feature type="coiled-coil region" evidence="1">
    <location>
        <begin position="118"/>
        <end position="152"/>
    </location>
</feature>
<accession>A0A0F8UG40</accession>
<dbReference type="AlphaFoldDB" id="A0A0F8UG40"/>
<feature type="compositionally biased region" description="Basic and acidic residues" evidence="2">
    <location>
        <begin position="32"/>
        <end position="49"/>
    </location>
</feature>
<dbReference type="OrthoDB" id="27934at2759"/>
<sequence length="283" mass="31823">MASLKPNAKRRRLDHASSAAALSKPFKSPLRRQPEESKGENAPLKKEESALLSSNAINQAARTSSHLSQNPSPKPSSFVPDSLSTNSLATPSSLFRKMRTPGERLTFSMRPILPDPAVLNLQKQQRVLQSRLAALRSELETVQQALQIESSNRDDELEALIVKWRRVSQNAADEVFTGAQERVSRMGGIKAWRERMKNDSARWEQEEMESWFGNVDVEGADLDEDELQARKADIMGEIDEIKEGLGGEAKEPEDFTMDFMLKTLNIDLRTIGYDQLNQKWTNG</sequence>
<evidence type="ECO:0000313" key="3">
    <source>
        <dbReference type="EMBL" id="KKK18629.1"/>
    </source>
</evidence>
<name>A0A0F8UG40_9EURO</name>
<dbReference type="EMBL" id="JZBS01002453">
    <property type="protein sequence ID" value="KKK18629.1"/>
    <property type="molecule type" value="Genomic_DNA"/>
</dbReference>
<evidence type="ECO:0000256" key="1">
    <source>
        <dbReference type="SAM" id="Coils"/>
    </source>
</evidence>
<organism evidence="3 4">
    <name type="scientific">Aspergillus rambellii</name>
    <dbReference type="NCBI Taxonomy" id="308745"/>
    <lineage>
        <taxon>Eukaryota</taxon>
        <taxon>Fungi</taxon>
        <taxon>Dikarya</taxon>
        <taxon>Ascomycota</taxon>
        <taxon>Pezizomycotina</taxon>
        <taxon>Eurotiomycetes</taxon>
        <taxon>Eurotiomycetidae</taxon>
        <taxon>Eurotiales</taxon>
        <taxon>Aspergillaceae</taxon>
        <taxon>Aspergillus</taxon>
        <taxon>Aspergillus subgen. Nidulantes</taxon>
    </lineage>
</organism>
<dbReference type="GO" id="GO:0006310">
    <property type="term" value="P:DNA recombination"/>
    <property type="evidence" value="ECO:0007669"/>
    <property type="project" value="TreeGrafter"/>
</dbReference>
<keyword evidence="1" id="KW-0175">Coiled coil</keyword>
<comment type="caution">
    <text evidence="3">The sequence shown here is derived from an EMBL/GenBank/DDBJ whole genome shotgun (WGS) entry which is preliminary data.</text>
</comment>
<dbReference type="Proteomes" id="UP000034291">
    <property type="component" value="Unassembled WGS sequence"/>
</dbReference>
<evidence type="ECO:0000256" key="2">
    <source>
        <dbReference type="SAM" id="MobiDB-lite"/>
    </source>
</evidence>
<proteinExistence type="predicted"/>
<protein>
    <recommendedName>
        <fullName evidence="5">DNA repair protein</fullName>
    </recommendedName>
</protein>
<evidence type="ECO:0000313" key="4">
    <source>
        <dbReference type="Proteomes" id="UP000034291"/>
    </source>
</evidence>
<evidence type="ECO:0008006" key="5">
    <source>
        <dbReference type="Google" id="ProtNLM"/>
    </source>
</evidence>
<reference evidence="3 4" key="1">
    <citation type="submission" date="2015-02" db="EMBL/GenBank/DDBJ databases">
        <title>Draft Genome Sequences of Two Closely-Related Aflatoxigenic Aspergillus Species Obtained from the Cote d'Ivoire.</title>
        <authorList>
            <person name="Moore G.G."/>
            <person name="Beltz S.B."/>
            <person name="Mack B.M."/>
        </authorList>
    </citation>
    <scope>NUCLEOTIDE SEQUENCE [LARGE SCALE GENOMIC DNA]</scope>
    <source>
        <strain evidence="3 4">SRRC1468</strain>
    </source>
</reference>
<dbReference type="STRING" id="308745.A0A0F8UG40"/>
<gene>
    <name evidence="3" type="ORF">ARAM_005083</name>
</gene>
<feature type="region of interest" description="Disordered" evidence="2">
    <location>
        <begin position="1"/>
        <end position="94"/>
    </location>
</feature>
<feature type="compositionally biased region" description="Polar residues" evidence="2">
    <location>
        <begin position="51"/>
        <end position="71"/>
    </location>
</feature>
<feature type="compositionally biased region" description="Polar residues" evidence="2">
    <location>
        <begin position="82"/>
        <end position="93"/>
    </location>
</feature>
<dbReference type="Gene3D" id="6.10.140.1020">
    <property type="match status" value="1"/>
</dbReference>
<keyword evidence="4" id="KW-1185">Reference proteome</keyword>
<dbReference type="PANTHER" id="PTHR28527">
    <property type="entry name" value="MATING-TYPE SWITCHING PROTEIN SWI2-RELATED"/>
    <property type="match status" value="1"/>
</dbReference>
<dbReference type="PANTHER" id="PTHR28527:SF1">
    <property type="entry name" value="SWI5-DEPENDENT RECOMBINATION DNA REPAIR PROTEIN 1"/>
    <property type="match status" value="1"/>
</dbReference>